<gene>
    <name evidence="2" type="ORF">K432DRAFT_380682</name>
</gene>
<accession>A0A8E2JGX0</accession>
<name>A0A8E2JGX0_9PEZI</name>
<proteinExistence type="predicted"/>
<protein>
    <submittedName>
        <fullName evidence="2">Uncharacterized protein</fullName>
    </submittedName>
</protein>
<sequence>MNVEDRVKLDTDLEVLSRAIREPCTASPNNNKNSNVSNPNVRCSSLPAGTIRSDEDDVFGEQVPISHSATQEYGCQIGDNVPEAIAEPTLCRNALSCAVPASVLNRGFISDVVPDAAIEAQAAQPLRMMATAPGFQFYQSMAIDAVPHKVRTGKPIIRIVV</sequence>
<evidence type="ECO:0000313" key="3">
    <source>
        <dbReference type="Proteomes" id="UP000250266"/>
    </source>
</evidence>
<dbReference type="AlphaFoldDB" id="A0A8E2JGX0"/>
<organism evidence="2 3">
    <name type="scientific">Lepidopterella palustris CBS 459.81</name>
    <dbReference type="NCBI Taxonomy" id="1314670"/>
    <lineage>
        <taxon>Eukaryota</taxon>
        <taxon>Fungi</taxon>
        <taxon>Dikarya</taxon>
        <taxon>Ascomycota</taxon>
        <taxon>Pezizomycotina</taxon>
        <taxon>Dothideomycetes</taxon>
        <taxon>Pleosporomycetidae</taxon>
        <taxon>Mytilinidiales</taxon>
        <taxon>Argynnaceae</taxon>
        <taxon>Lepidopterella</taxon>
    </lineage>
</organism>
<keyword evidence="3" id="KW-1185">Reference proteome</keyword>
<feature type="compositionally biased region" description="Low complexity" evidence="1">
    <location>
        <begin position="27"/>
        <end position="41"/>
    </location>
</feature>
<dbReference type="Proteomes" id="UP000250266">
    <property type="component" value="Unassembled WGS sequence"/>
</dbReference>
<dbReference type="EMBL" id="KV744897">
    <property type="protein sequence ID" value="OCK82154.1"/>
    <property type="molecule type" value="Genomic_DNA"/>
</dbReference>
<feature type="region of interest" description="Disordered" evidence="1">
    <location>
        <begin position="24"/>
        <end position="47"/>
    </location>
</feature>
<evidence type="ECO:0000313" key="2">
    <source>
        <dbReference type="EMBL" id="OCK82154.1"/>
    </source>
</evidence>
<evidence type="ECO:0000256" key="1">
    <source>
        <dbReference type="SAM" id="MobiDB-lite"/>
    </source>
</evidence>
<reference evidence="2 3" key="1">
    <citation type="journal article" date="2016" name="Nat. Commun.">
        <title>Ectomycorrhizal ecology is imprinted in the genome of the dominant symbiotic fungus Cenococcum geophilum.</title>
        <authorList>
            <consortium name="DOE Joint Genome Institute"/>
            <person name="Peter M."/>
            <person name="Kohler A."/>
            <person name="Ohm R.A."/>
            <person name="Kuo A."/>
            <person name="Krutzmann J."/>
            <person name="Morin E."/>
            <person name="Arend M."/>
            <person name="Barry K.W."/>
            <person name="Binder M."/>
            <person name="Choi C."/>
            <person name="Clum A."/>
            <person name="Copeland A."/>
            <person name="Grisel N."/>
            <person name="Haridas S."/>
            <person name="Kipfer T."/>
            <person name="LaButti K."/>
            <person name="Lindquist E."/>
            <person name="Lipzen A."/>
            <person name="Maire R."/>
            <person name="Meier B."/>
            <person name="Mihaltcheva S."/>
            <person name="Molinier V."/>
            <person name="Murat C."/>
            <person name="Poggeler S."/>
            <person name="Quandt C.A."/>
            <person name="Sperisen C."/>
            <person name="Tritt A."/>
            <person name="Tisserant E."/>
            <person name="Crous P.W."/>
            <person name="Henrissat B."/>
            <person name="Nehls U."/>
            <person name="Egli S."/>
            <person name="Spatafora J.W."/>
            <person name="Grigoriev I.V."/>
            <person name="Martin F.M."/>
        </authorList>
    </citation>
    <scope>NUCLEOTIDE SEQUENCE [LARGE SCALE GENOMIC DNA]</scope>
    <source>
        <strain evidence="2 3">CBS 459.81</strain>
    </source>
</reference>